<protein>
    <submittedName>
        <fullName evidence="2">Aminoglycoside phosphotransferase (APT) family kinase protein</fullName>
    </submittedName>
</protein>
<dbReference type="RefSeq" id="WP_179388423.1">
    <property type="nucleotide sequence ID" value="NZ_JACBYQ010000001.1"/>
</dbReference>
<keyword evidence="2" id="KW-0808">Transferase</keyword>
<evidence type="ECO:0000259" key="1">
    <source>
        <dbReference type="Pfam" id="PF01636"/>
    </source>
</evidence>
<dbReference type="Gene3D" id="3.90.1200.10">
    <property type="match status" value="1"/>
</dbReference>
<keyword evidence="2" id="KW-0418">Kinase</keyword>
<dbReference type="EMBL" id="JACBYQ010000001">
    <property type="protein sequence ID" value="NYE94692.1"/>
    <property type="molecule type" value="Genomic_DNA"/>
</dbReference>
<dbReference type="InterPro" id="IPR002575">
    <property type="entry name" value="Aminoglycoside_PTrfase"/>
</dbReference>
<feature type="domain" description="Aminoglycoside phosphotransferase" evidence="1">
    <location>
        <begin position="16"/>
        <end position="199"/>
    </location>
</feature>
<gene>
    <name evidence="2" type="ORF">FHU41_000913</name>
</gene>
<sequence>MPFQSTHRLEFHQDRVIKRFNSWQNQEPQRERAALELLALHAPDLSPRFLDSGEDQGHPYVVMSRLEGTAAEGALSDLQLSMLASALRELHTSVPSDTLNELPQRVWGRELATEALQRLDWSRSEGLLGPILKAAELAQGWLKSAELLEFRDSVGVKVFAQADGNVGNAVFDGARCRLLDFEDSGWSDASFELADLLEHPSSRLTELLKVKEFIAYYAPSRQTSAQLGIDRKAMAIFWLNLLLPGNPAHHRNPEGSLANQAAHVSALLTR</sequence>
<organism evidence="2 3">
    <name type="scientific">Psychromicrobium silvestre</name>
    <dbReference type="NCBI Taxonomy" id="1645614"/>
    <lineage>
        <taxon>Bacteria</taxon>
        <taxon>Bacillati</taxon>
        <taxon>Actinomycetota</taxon>
        <taxon>Actinomycetes</taxon>
        <taxon>Micrococcales</taxon>
        <taxon>Micrococcaceae</taxon>
        <taxon>Psychromicrobium</taxon>
    </lineage>
</organism>
<evidence type="ECO:0000313" key="2">
    <source>
        <dbReference type="EMBL" id="NYE94692.1"/>
    </source>
</evidence>
<accession>A0A7Y9LSB3</accession>
<dbReference type="Pfam" id="PF01636">
    <property type="entry name" value="APH"/>
    <property type="match status" value="1"/>
</dbReference>
<proteinExistence type="predicted"/>
<dbReference type="SUPFAM" id="SSF56112">
    <property type="entry name" value="Protein kinase-like (PK-like)"/>
    <property type="match status" value="1"/>
</dbReference>
<reference evidence="2 3" key="1">
    <citation type="submission" date="2020-07" db="EMBL/GenBank/DDBJ databases">
        <title>Sequencing the genomes of 1000 actinobacteria strains.</title>
        <authorList>
            <person name="Klenk H.-P."/>
        </authorList>
    </citation>
    <scope>NUCLEOTIDE SEQUENCE [LARGE SCALE GENOMIC DNA]</scope>
    <source>
        <strain evidence="2 3">DSM 102047</strain>
    </source>
</reference>
<comment type="caution">
    <text evidence="2">The sequence shown here is derived from an EMBL/GenBank/DDBJ whole genome shotgun (WGS) entry which is preliminary data.</text>
</comment>
<dbReference type="AlphaFoldDB" id="A0A7Y9LSB3"/>
<name>A0A7Y9LSB3_9MICC</name>
<evidence type="ECO:0000313" key="3">
    <source>
        <dbReference type="Proteomes" id="UP000521748"/>
    </source>
</evidence>
<dbReference type="InterPro" id="IPR011009">
    <property type="entry name" value="Kinase-like_dom_sf"/>
</dbReference>
<dbReference type="GO" id="GO:0016301">
    <property type="term" value="F:kinase activity"/>
    <property type="evidence" value="ECO:0007669"/>
    <property type="project" value="UniProtKB-KW"/>
</dbReference>
<keyword evidence="3" id="KW-1185">Reference proteome</keyword>
<dbReference type="Proteomes" id="UP000521748">
    <property type="component" value="Unassembled WGS sequence"/>
</dbReference>